<organism evidence="2 3">
    <name type="scientific">Chenopodium quinoa</name>
    <name type="common">Quinoa</name>
    <dbReference type="NCBI Taxonomy" id="63459"/>
    <lineage>
        <taxon>Eukaryota</taxon>
        <taxon>Viridiplantae</taxon>
        <taxon>Streptophyta</taxon>
        <taxon>Embryophyta</taxon>
        <taxon>Tracheophyta</taxon>
        <taxon>Spermatophyta</taxon>
        <taxon>Magnoliopsida</taxon>
        <taxon>eudicotyledons</taxon>
        <taxon>Gunneridae</taxon>
        <taxon>Pentapetalae</taxon>
        <taxon>Caryophyllales</taxon>
        <taxon>Chenopodiaceae</taxon>
        <taxon>Chenopodioideae</taxon>
        <taxon>Atripliceae</taxon>
        <taxon>Chenopodium</taxon>
    </lineage>
</organism>
<reference evidence="2" key="2">
    <citation type="submission" date="2021-03" db="UniProtKB">
        <authorList>
            <consortium name="EnsemblPlants"/>
        </authorList>
    </citation>
    <scope>IDENTIFICATION</scope>
</reference>
<dbReference type="Proteomes" id="UP000596660">
    <property type="component" value="Unplaced"/>
</dbReference>
<dbReference type="AlphaFoldDB" id="A0A803MDE0"/>
<evidence type="ECO:0000256" key="1">
    <source>
        <dbReference type="SAM" id="MobiDB-lite"/>
    </source>
</evidence>
<keyword evidence="3" id="KW-1185">Reference proteome</keyword>
<evidence type="ECO:0000313" key="3">
    <source>
        <dbReference type="Proteomes" id="UP000596660"/>
    </source>
</evidence>
<sequence length="164" mass="16807">MGMETNAGNESQATPQSPPLSRASDLRDAQAWFFPKGVVHSVKSYGNCIDDGFNSSGNRKSSVGNLSSKGGIRKQKEVRGESGSKSSAGNSRSKGGFRKTRGFTVIGREGGGFAVDSKVIGGEKAVLRMVLGRGVVSGVAGLGWGGFRGVRGGCGGTGGCSWES</sequence>
<dbReference type="EnsemblPlants" id="AUR62027483-RA">
    <property type="protein sequence ID" value="AUR62027483-RA:cds"/>
    <property type="gene ID" value="AUR62027483"/>
</dbReference>
<proteinExistence type="predicted"/>
<accession>A0A803MDE0</accession>
<feature type="compositionally biased region" description="Low complexity" evidence="1">
    <location>
        <begin position="83"/>
        <end position="94"/>
    </location>
</feature>
<evidence type="ECO:0000313" key="2">
    <source>
        <dbReference type="EnsemblPlants" id="AUR62027483-RA:cds"/>
    </source>
</evidence>
<feature type="compositionally biased region" description="Polar residues" evidence="1">
    <location>
        <begin position="53"/>
        <end position="68"/>
    </location>
</feature>
<feature type="compositionally biased region" description="Polar residues" evidence="1">
    <location>
        <begin position="1"/>
        <end position="15"/>
    </location>
</feature>
<feature type="region of interest" description="Disordered" evidence="1">
    <location>
        <begin position="53"/>
        <end position="101"/>
    </location>
</feature>
<feature type="region of interest" description="Disordered" evidence="1">
    <location>
        <begin position="1"/>
        <end position="24"/>
    </location>
</feature>
<dbReference type="Gramene" id="AUR62027483-RA">
    <property type="protein sequence ID" value="AUR62027483-RA:cds"/>
    <property type="gene ID" value="AUR62027483"/>
</dbReference>
<reference evidence="2" key="1">
    <citation type="journal article" date="2017" name="Nature">
        <title>The genome of Chenopodium quinoa.</title>
        <authorList>
            <person name="Jarvis D.E."/>
            <person name="Ho Y.S."/>
            <person name="Lightfoot D.J."/>
            <person name="Schmoeckel S.M."/>
            <person name="Li B."/>
            <person name="Borm T.J.A."/>
            <person name="Ohyanagi H."/>
            <person name="Mineta K."/>
            <person name="Michell C.T."/>
            <person name="Saber N."/>
            <person name="Kharbatia N.M."/>
            <person name="Rupper R.R."/>
            <person name="Sharp A.R."/>
            <person name="Dally N."/>
            <person name="Boughton B.A."/>
            <person name="Woo Y.H."/>
            <person name="Gao G."/>
            <person name="Schijlen E.G.W.M."/>
            <person name="Guo X."/>
            <person name="Momin A.A."/>
            <person name="Negrao S."/>
            <person name="Al-Babili S."/>
            <person name="Gehring C."/>
            <person name="Roessner U."/>
            <person name="Jung C."/>
            <person name="Murphy K."/>
            <person name="Arold S.T."/>
            <person name="Gojobori T."/>
            <person name="van der Linden C.G."/>
            <person name="van Loo E.N."/>
            <person name="Jellen E.N."/>
            <person name="Maughan P.J."/>
            <person name="Tester M."/>
        </authorList>
    </citation>
    <scope>NUCLEOTIDE SEQUENCE [LARGE SCALE GENOMIC DNA]</scope>
    <source>
        <strain evidence="2">cv. PI 614886</strain>
    </source>
</reference>
<protein>
    <submittedName>
        <fullName evidence="2">Uncharacterized protein</fullName>
    </submittedName>
</protein>
<name>A0A803MDE0_CHEQI</name>